<dbReference type="Proteomes" id="UP001362999">
    <property type="component" value="Unassembled WGS sequence"/>
</dbReference>
<proteinExistence type="predicted"/>
<dbReference type="EMBL" id="JAWWNJ010000013">
    <property type="protein sequence ID" value="KAK7042415.1"/>
    <property type="molecule type" value="Genomic_DNA"/>
</dbReference>
<evidence type="ECO:0000313" key="2">
    <source>
        <dbReference type="Proteomes" id="UP001362999"/>
    </source>
</evidence>
<comment type="caution">
    <text evidence="1">The sequence shown here is derived from an EMBL/GenBank/DDBJ whole genome shotgun (WGS) entry which is preliminary data.</text>
</comment>
<dbReference type="AlphaFoldDB" id="A0AAW0CTZ6"/>
<gene>
    <name evidence="1" type="ORF">R3P38DRAFT_2890349</name>
</gene>
<name>A0AAW0CTZ6_9AGAR</name>
<keyword evidence="2" id="KW-1185">Reference proteome</keyword>
<protein>
    <submittedName>
        <fullName evidence="1">Uncharacterized protein</fullName>
    </submittedName>
</protein>
<reference evidence="1 2" key="1">
    <citation type="journal article" date="2024" name="J Genomics">
        <title>Draft genome sequencing and assembly of Favolaschia claudopus CIRM-BRFM 2984 isolated from oak limbs.</title>
        <authorList>
            <person name="Navarro D."/>
            <person name="Drula E."/>
            <person name="Chaduli D."/>
            <person name="Cazenave R."/>
            <person name="Ahrendt S."/>
            <person name="Wang J."/>
            <person name="Lipzen A."/>
            <person name="Daum C."/>
            <person name="Barry K."/>
            <person name="Grigoriev I.V."/>
            <person name="Favel A."/>
            <person name="Rosso M.N."/>
            <person name="Martin F."/>
        </authorList>
    </citation>
    <scope>NUCLEOTIDE SEQUENCE [LARGE SCALE GENOMIC DNA]</scope>
    <source>
        <strain evidence="1 2">CIRM-BRFM 2984</strain>
    </source>
</reference>
<organism evidence="1 2">
    <name type="scientific">Favolaschia claudopus</name>
    <dbReference type="NCBI Taxonomy" id="2862362"/>
    <lineage>
        <taxon>Eukaryota</taxon>
        <taxon>Fungi</taxon>
        <taxon>Dikarya</taxon>
        <taxon>Basidiomycota</taxon>
        <taxon>Agaricomycotina</taxon>
        <taxon>Agaricomycetes</taxon>
        <taxon>Agaricomycetidae</taxon>
        <taxon>Agaricales</taxon>
        <taxon>Marasmiineae</taxon>
        <taxon>Mycenaceae</taxon>
        <taxon>Favolaschia</taxon>
    </lineage>
</organism>
<accession>A0AAW0CTZ6</accession>
<evidence type="ECO:0000313" key="1">
    <source>
        <dbReference type="EMBL" id="KAK7042415.1"/>
    </source>
</evidence>
<sequence>MQISRILWGTRSFHHSSRLFSTSNVLSSIPRTPFPAPPLQPLALPFASVPSVTQTEIDKYVVPLYERNWLIFTEMPNLILNGETLERRARTVSLLGKKFRFLRGRSTANFLADVVDLALQEEHEPRITMFLGRTGQHLLLRTHTSRTIADNDSFVEQSVRPGISARDLRLAILLENHYQDKYVASQQALRLRPLLSRPDVPDRDMIRGRQEAKMFRSAGTVEVDATWMPSTSTLATLPSLPELGETDAAAPVTLVAPAAEVIDAAEDEGPSTICTDAHFDAFLRPLYARGWHAAFLPIINADKLYVSTLCLTGFFRFTSLTAAAAFVRDIVGYPWYKEDNAELHFLLDAQTVRAQLVYPPEHIGLTIGNLRAAWRIEQIFHDDYLGSTRISAVHPYRYRNGSSGAHQPETLEELQRMRETPLRGFHVRHNAKMARLRR</sequence>